<name>A0A6N3BQ09_9FIRM</name>
<dbReference type="RefSeq" id="WP_156718402.1">
    <property type="nucleotide sequence ID" value="NZ_CACRUN010000013.1"/>
</dbReference>
<organism evidence="1">
    <name type="scientific">Veillonella atypica</name>
    <dbReference type="NCBI Taxonomy" id="39777"/>
    <lineage>
        <taxon>Bacteria</taxon>
        <taxon>Bacillati</taxon>
        <taxon>Bacillota</taxon>
        <taxon>Negativicutes</taxon>
        <taxon>Veillonellales</taxon>
        <taxon>Veillonellaceae</taxon>
        <taxon>Veillonella</taxon>
    </lineage>
</organism>
<dbReference type="EMBL" id="CACRUN010000013">
    <property type="protein sequence ID" value="VYU02613.1"/>
    <property type="molecule type" value="Genomic_DNA"/>
</dbReference>
<protein>
    <submittedName>
        <fullName evidence="1">Uncharacterized protein</fullName>
    </submittedName>
</protein>
<sequence length="82" mass="9789">MKEEELQNRIDDALELDDLLSLPRGFHIAENVFGQEMYIWRETVGEGYSLMFRTHNKNELYIEDFDEAGQLINCRYEEVELD</sequence>
<evidence type="ECO:0000313" key="1">
    <source>
        <dbReference type="EMBL" id="VYU02613.1"/>
    </source>
</evidence>
<accession>A0A6N3BQ09</accession>
<dbReference type="AlphaFoldDB" id="A0A6N3BQ09"/>
<proteinExistence type="predicted"/>
<reference evidence="1" key="1">
    <citation type="submission" date="2019-11" db="EMBL/GenBank/DDBJ databases">
        <authorList>
            <person name="Feng L."/>
        </authorList>
    </citation>
    <scope>NUCLEOTIDE SEQUENCE</scope>
    <source>
        <strain evidence="1">VatypicaLFYP47</strain>
    </source>
</reference>
<gene>
    <name evidence="1" type="ORF">VALFYP47_01175</name>
</gene>